<accession>A0ABD1NZQ5</accession>
<dbReference type="AlphaFoldDB" id="A0ABD1NZQ5"/>
<name>A0ABD1NZQ5_9LAMI</name>
<proteinExistence type="predicted"/>
<reference evidence="2" key="1">
    <citation type="submission" date="2024-07" db="EMBL/GenBank/DDBJ databases">
        <title>Two chromosome-level genome assemblies of Korean endemic species Abeliophyllum distichum and Forsythia ovata (Oleaceae).</title>
        <authorList>
            <person name="Jang H."/>
        </authorList>
    </citation>
    <scope>NUCLEOTIDE SEQUENCE [LARGE SCALE GENOMIC DNA]</scope>
</reference>
<sequence length="151" mass="17135">MGQLLMGLSNSLTPDFDEQLVRKRHHIYWRNFNLAYDVPLEPTTQLALLRKDAYGPSKYIAMLQATKDIFREEGLQYVEKIVQNHLIAQQLWDIVRANDKKALIQTVGSFIGGGSTIVALVHDGYGLQKDSSLLQEPKDTKVSRKMVIFCA</sequence>
<protein>
    <submittedName>
        <fullName evidence="1">Uncharacterized protein</fullName>
    </submittedName>
</protein>
<evidence type="ECO:0000313" key="1">
    <source>
        <dbReference type="EMBL" id="KAL2456899.1"/>
    </source>
</evidence>
<gene>
    <name evidence="1" type="ORF">Fot_56609</name>
</gene>
<organism evidence="1 2">
    <name type="scientific">Forsythia ovata</name>
    <dbReference type="NCBI Taxonomy" id="205694"/>
    <lineage>
        <taxon>Eukaryota</taxon>
        <taxon>Viridiplantae</taxon>
        <taxon>Streptophyta</taxon>
        <taxon>Embryophyta</taxon>
        <taxon>Tracheophyta</taxon>
        <taxon>Spermatophyta</taxon>
        <taxon>Magnoliopsida</taxon>
        <taxon>eudicotyledons</taxon>
        <taxon>Gunneridae</taxon>
        <taxon>Pentapetalae</taxon>
        <taxon>asterids</taxon>
        <taxon>lamiids</taxon>
        <taxon>Lamiales</taxon>
        <taxon>Oleaceae</taxon>
        <taxon>Forsythieae</taxon>
        <taxon>Forsythia</taxon>
    </lineage>
</organism>
<comment type="caution">
    <text evidence="1">The sequence shown here is derived from an EMBL/GenBank/DDBJ whole genome shotgun (WGS) entry which is preliminary data.</text>
</comment>
<keyword evidence="2" id="KW-1185">Reference proteome</keyword>
<evidence type="ECO:0000313" key="2">
    <source>
        <dbReference type="Proteomes" id="UP001604277"/>
    </source>
</evidence>
<dbReference type="EMBL" id="JBFOLJ010000048">
    <property type="protein sequence ID" value="KAL2456899.1"/>
    <property type="molecule type" value="Genomic_DNA"/>
</dbReference>
<dbReference type="Proteomes" id="UP001604277">
    <property type="component" value="Unassembled WGS sequence"/>
</dbReference>